<comment type="caution">
    <text evidence="4">The sequence shown here is derived from an EMBL/GenBank/DDBJ whole genome shotgun (WGS) entry which is preliminary data.</text>
</comment>
<dbReference type="SUPFAM" id="SSF56601">
    <property type="entry name" value="beta-lactamase/transpeptidase-like"/>
    <property type="match status" value="1"/>
</dbReference>
<evidence type="ECO:0000313" key="5">
    <source>
        <dbReference type="Proteomes" id="UP000436006"/>
    </source>
</evidence>
<feature type="domain" description="Peptidase S12 Pab87-related C-terminal" evidence="3">
    <location>
        <begin position="364"/>
        <end position="445"/>
    </location>
</feature>
<feature type="signal peptide" evidence="1">
    <location>
        <begin position="1"/>
        <end position="21"/>
    </location>
</feature>
<dbReference type="InterPro" id="IPR021860">
    <property type="entry name" value="Peptidase_S12_Pab87-rel_C"/>
</dbReference>
<protein>
    <submittedName>
        <fullName evidence="4">Serine hydrolase</fullName>
    </submittedName>
</protein>
<dbReference type="RefSeq" id="WP_157583115.1">
    <property type="nucleotide sequence ID" value="NZ_WPIN01000001.1"/>
</dbReference>
<dbReference type="Gene3D" id="3.40.710.10">
    <property type="entry name" value="DD-peptidase/beta-lactamase superfamily"/>
    <property type="match status" value="1"/>
</dbReference>
<keyword evidence="1" id="KW-0732">Signal</keyword>
<dbReference type="Pfam" id="PF00144">
    <property type="entry name" value="Beta-lactamase"/>
    <property type="match status" value="1"/>
</dbReference>
<organism evidence="4 5">
    <name type="scientific">Spirosoma arboris</name>
    <dbReference type="NCBI Taxonomy" id="2682092"/>
    <lineage>
        <taxon>Bacteria</taxon>
        <taxon>Pseudomonadati</taxon>
        <taxon>Bacteroidota</taxon>
        <taxon>Cytophagia</taxon>
        <taxon>Cytophagales</taxon>
        <taxon>Cytophagaceae</taxon>
        <taxon>Spirosoma</taxon>
    </lineage>
</organism>
<gene>
    <name evidence="4" type="ORF">GO755_03230</name>
</gene>
<feature type="chain" id="PRO_5029851316" evidence="1">
    <location>
        <begin position="22"/>
        <end position="457"/>
    </location>
</feature>
<dbReference type="PANTHER" id="PTHR46825">
    <property type="entry name" value="D-ALANYL-D-ALANINE-CARBOXYPEPTIDASE/ENDOPEPTIDASE AMPH"/>
    <property type="match status" value="1"/>
</dbReference>
<dbReference type="AlphaFoldDB" id="A0A7K1S5C6"/>
<evidence type="ECO:0000259" key="3">
    <source>
        <dbReference type="Pfam" id="PF11954"/>
    </source>
</evidence>
<dbReference type="Proteomes" id="UP000436006">
    <property type="component" value="Unassembled WGS sequence"/>
</dbReference>
<dbReference type="GO" id="GO:0016787">
    <property type="term" value="F:hydrolase activity"/>
    <property type="evidence" value="ECO:0007669"/>
    <property type="project" value="UniProtKB-KW"/>
</dbReference>
<sequence length="457" mass="51125">MYKSLTFLLISWLVGCLITFAQPQTDTQLSTQFDKLLAEQFKPDSSGCTALVARKGKVIYQKAFGMANIELNVPMRPDHVFRIGSITKQFTAVAILQLMEQGKLSLQDEITRFIPDYPTQGKKITVEHLLTHTSGIKSYTDMKEFETIMKNDMTPTELIDFFKNQPMEFEPGTQWKYCNSGYFLLGYIIEKVSGKPYPQYLDDVFFKPLGMTSSYYGDNAKLIKNRASGYQAGKDGVDNASYLSMTQPYAAGAIVSTVGDLWKWHQAVHSYKLVKKETLDKAFTRYKLRDGKLTDYGYGWGLGTIKGSPTIAHNGGINGFLTSGTYLPREDVFVAVFSNSTAKDPGEIAERIAALALGKPFPAERKVASNVLDDYVGVYEGPFGANPKTTFTITKEDNQLFEELTGGIKMPIYPETETKFFFKAMDSQLEFIRDASGKVVKRTLTYGGQLSEAKKIK</sequence>
<evidence type="ECO:0000313" key="4">
    <source>
        <dbReference type="EMBL" id="MVM29033.1"/>
    </source>
</evidence>
<dbReference type="InterPro" id="IPR012338">
    <property type="entry name" value="Beta-lactam/transpept-like"/>
</dbReference>
<dbReference type="PROSITE" id="PS51257">
    <property type="entry name" value="PROKAR_LIPOPROTEIN"/>
    <property type="match status" value="1"/>
</dbReference>
<dbReference type="InterPro" id="IPR001466">
    <property type="entry name" value="Beta-lactam-related"/>
</dbReference>
<evidence type="ECO:0000259" key="2">
    <source>
        <dbReference type="Pfam" id="PF00144"/>
    </source>
</evidence>
<dbReference type="PANTHER" id="PTHR46825:SF9">
    <property type="entry name" value="BETA-LACTAMASE-RELATED DOMAIN-CONTAINING PROTEIN"/>
    <property type="match status" value="1"/>
</dbReference>
<keyword evidence="4" id="KW-0378">Hydrolase</keyword>
<keyword evidence="5" id="KW-1185">Reference proteome</keyword>
<evidence type="ECO:0000256" key="1">
    <source>
        <dbReference type="SAM" id="SignalP"/>
    </source>
</evidence>
<accession>A0A7K1S5C6</accession>
<dbReference type="Pfam" id="PF11954">
    <property type="entry name" value="DUF3471"/>
    <property type="match status" value="1"/>
</dbReference>
<name>A0A7K1S5C6_9BACT</name>
<reference evidence="4 5" key="1">
    <citation type="submission" date="2019-12" db="EMBL/GenBank/DDBJ databases">
        <title>Spirosoma sp. HMF4905 genome sequencing and assembly.</title>
        <authorList>
            <person name="Kang H."/>
            <person name="Cha I."/>
            <person name="Kim H."/>
            <person name="Joh K."/>
        </authorList>
    </citation>
    <scope>NUCLEOTIDE SEQUENCE [LARGE SCALE GENOMIC DNA]</scope>
    <source>
        <strain evidence="4 5">HMF4905</strain>
    </source>
</reference>
<dbReference type="InterPro" id="IPR050491">
    <property type="entry name" value="AmpC-like"/>
</dbReference>
<feature type="domain" description="Beta-lactamase-related" evidence="2">
    <location>
        <begin position="43"/>
        <end position="353"/>
    </location>
</feature>
<dbReference type="EMBL" id="WPIN01000001">
    <property type="protein sequence ID" value="MVM29033.1"/>
    <property type="molecule type" value="Genomic_DNA"/>
</dbReference>
<proteinExistence type="predicted"/>